<comment type="domain">
    <text evidence="4">The nitrogen atoms of the two glycine residues in the GGXR motif define the oxyanion hole, and stabilize the oxyanion that forms during the nucleophilic attack by the catalytic serine during substrate cleavage.</text>
</comment>
<dbReference type="GO" id="GO:0047372">
    <property type="term" value="F:monoacylglycerol lipase activity"/>
    <property type="evidence" value="ECO:0007669"/>
    <property type="project" value="TreeGrafter"/>
</dbReference>
<feature type="active site" description="Nucleophile" evidence="3">
    <location>
        <position position="133"/>
    </location>
</feature>
<name>A0A1X9QDS7_9CHLO</name>
<feature type="active site" description="Proton acceptor" evidence="3">
    <location>
        <position position="439"/>
    </location>
</feature>
<dbReference type="InterPro" id="IPR016035">
    <property type="entry name" value="Acyl_Trfase/lysoPLipase"/>
</dbReference>
<dbReference type="EMBL" id="KY346886">
    <property type="protein sequence ID" value="ARQ20728.1"/>
    <property type="molecule type" value="mRNA"/>
</dbReference>
<dbReference type="Gene3D" id="3.40.1090.10">
    <property type="entry name" value="Cytosolic phospholipase A2 catalytic domain"/>
    <property type="match status" value="1"/>
</dbReference>
<comment type="similarity">
    <text evidence="1 4">Belongs to the patatin family.</text>
</comment>
<evidence type="ECO:0000313" key="6">
    <source>
        <dbReference type="EMBL" id="ARQ20728.1"/>
    </source>
</evidence>
<feature type="short sequence motif" description="GXSXG" evidence="3">
    <location>
        <begin position="131"/>
        <end position="135"/>
    </location>
</feature>
<proteinExistence type="evidence at transcript level"/>
<organism evidence="6">
    <name type="scientific">Lobosphaera incisa</name>
    <dbReference type="NCBI Taxonomy" id="312850"/>
    <lineage>
        <taxon>Eukaryota</taxon>
        <taxon>Viridiplantae</taxon>
        <taxon>Chlorophyta</taxon>
        <taxon>core chlorophytes</taxon>
        <taxon>Trebouxiophyceae</taxon>
        <taxon>Trebouxiales</taxon>
        <taxon>Trebouxiaceae</taxon>
        <taxon>Lobosphaera</taxon>
    </lineage>
</organism>
<keyword evidence="3 4" id="KW-0442">Lipid degradation</keyword>
<feature type="short sequence motif" description="DGA/G" evidence="3">
    <location>
        <begin position="439"/>
        <end position="441"/>
    </location>
</feature>
<dbReference type="InterPro" id="IPR002641">
    <property type="entry name" value="PNPLA_dom"/>
</dbReference>
<keyword evidence="2 3" id="KW-0443">Lipid metabolism</keyword>
<gene>
    <name evidence="6" type="primary">g14373</name>
</gene>
<keyword evidence="3 4" id="KW-0378">Hydrolase</keyword>
<evidence type="ECO:0000256" key="1">
    <source>
        <dbReference type="ARBA" id="ARBA00010240"/>
    </source>
</evidence>
<comment type="function">
    <text evidence="4">Lipolytic acyl hydrolase (LAH).</text>
</comment>
<dbReference type="PANTHER" id="PTHR32176:SF92">
    <property type="entry name" value="XYLOSE ISOMERASE"/>
    <property type="match status" value="1"/>
</dbReference>
<dbReference type="AlphaFoldDB" id="A0A1X9QDS7"/>
<sequence length="619" mass="67404">MSVRQPLPAAAPRKLPQSVRPVAHAHDASAAVVVSQNRDDPPTITYPDQPVPYLKVERKTKLKTILSVDGGGIRGLIPAVALEYLEYSIKQEIVANRASIKVAAESELKTIPDDPNRFYILLADYFDVMAGTSTGSILATYMAAKGADYDVYSDPGQEVKDFFAALPTLNNAAGQPAQHWRSKFTPASLRRGTAASAQCIFLAKANFIFPKPNFAQPDFLSSALPSDAVVDAQLAKIQESVMPPAGWNPVKAAWNLFLRQVLGDKWTKKSVLALLDRFITPAQREAIASNVWGVFQPKYTAHGIEDTLGRILGTRRLSTPGALHTSLVVQSFELDYNRPFTFFYDKTDSQHGYATLARALSKDEQEEMDVTDKPQEGDLKWLPDFKFIAGVDVALAQVVRSSTAAPTFLPAATVDLTYTPKPTTGEKPEDKTVQRQLCDGGVCANNPTIIAMAFTLAAHPAAKLKMSQTATLSLGTGSSVSSTRLDNPNAGALQWVLQGGRLVDILSSSPGDIQSALGEFFLFQEIGMPLVQFLRLQTTYININADGQAQSAAHENEEKLASGRWPSEVLKHMDQSDLTWDLLEIGERAVRADWSVMRTYVVQNLFPPDVSAKPATAAA</sequence>
<evidence type="ECO:0000256" key="4">
    <source>
        <dbReference type="RuleBase" id="RU361262"/>
    </source>
</evidence>
<evidence type="ECO:0000259" key="5">
    <source>
        <dbReference type="PROSITE" id="PS51635"/>
    </source>
</evidence>
<evidence type="ECO:0000256" key="2">
    <source>
        <dbReference type="ARBA" id="ARBA00023098"/>
    </source>
</evidence>
<dbReference type="GO" id="GO:0004620">
    <property type="term" value="F:phospholipase activity"/>
    <property type="evidence" value="ECO:0007669"/>
    <property type="project" value="TreeGrafter"/>
</dbReference>
<accession>A0A1X9QDS7</accession>
<evidence type="ECO:0000256" key="3">
    <source>
        <dbReference type="PROSITE-ProRule" id="PRU01161"/>
    </source>
</evidence>
<dbReference type="GO" id="GO:0016042">
    <property type="term" value="P:lipid catabolic process"/>
    <property type="evidence" value="ECO:0007669"/>
    <property type="project" value="UniProtKB-UniRule"/>
</dbReference>
<feature type="short sequence motif" description="GXGXXG" evidence="3">
    <location>
        <begin position="70"/>
        <end position="75"/>
    </location>
</feature>
<reference evidence="6" key="1">
    <citation type="submission" date="2016-12" db="EMBL/GenBank/DDBJ databases">
        <title>Lipid Body Proteins in Lobosphaera incisa.</title>
        <authorList>
            <person name="Siegler H."/>
            <person name="Valerius O."/>
            <person name="Ischebeck T."/>
            <person name="Tourasse N."/>
            <person name="Vallon O."/>
            <person name="Khozin-Goldberg I."/>
            <person name="Braus G."/>
            <person name="Feussner I."/>
        </authorList>
    </citation>
    <scope>NUCLEOTIDE SEQUENCE</scope>
    <source>
        <strain evidence="6">SAG2468</strain>
    </source>
</reference>
<dbReference type="Pfam" id="PF01734">
    <property type="entry name" value="Patatin"/>
    <property type="match status" value="1"/>
</dbReference>
<dbReference type="PANTHER" id="PTHR32176">
    <property type="entry name" value="XYLOSE ISOMERASE"/>
    <property type="match status" value="1"/>
</dbReference>
<dbReference type="EC" id="3.1.1.-" evidence="4"/>
<protein>
    <recommendedName>
        <fullName evidence="4">Patatin</fullName>
        <ecNumber evidence="4">3.1.1.-</ecNumber>
    </recommendedName>
</protein>
<feature type="domain" description="PNPLA" evidence="5">
    <location>
        <begin position="66"/>
        <end position="452"/>
    </location>
</feature>
<dbReference type="PROSITE" id="PS51635">
    <property type="entry name" value="PNPLA"/>
    <property type="match status" value="1"/>
</dbReference>
<dbReference type="SUPFAM" id="SSF52151">
    <property type="entry name" value="FabD/lysophospholipase-like"/>
    <property type="match status" value="1"/>
</dbReference>